<keyword evidence="8" id="KW-1185">Reference proteome</keyword>
<protein>
    <submittedName>
        <fullName evidence="7">Intermediate filament protein ON3</fullName>
    </submittedName>
</protein>
<proteinExistence type="inferred from homology"/>
<keyword evidence="2 4" id="KW-0175">Coiled coil</keyword>
<feature type="coiled-coil region" evidence="4">
    <location>
        <begin position="272"/>
        <end position="306"/>
    </location>
</feature>
<sequence>MSVRVKQKRRSRAYSSTEGFSSRSMGSNPVPKASATNKVVPLRPVTFNRSLLTPLKIDMDPASQALRIQEKEQIKGLNNRFASYIQKVQLLEQENKMLETKWQLLQSQTAASTNIEPIYRSFIDNLQRQLDLALRDKAQLEREKTGMINQLDNFKAKYEEELNRRAEGEQVFVNLKKDVDTSYTAQVQLETTKAALADEATFLKAIYEAELRELNGSMGDTSVVVEIDNSRNLNMDQIIADIKAQYEEVAARSREETEIWYRTKVELMTDKANQCDNELHSTKAEIAELKRMINRLKHEIDVTNAQRATVETSIVNMDESGEKAVLDARERIKALEQALMEAKHFMTKQVKEYQELMNVKLALDIEISTYRKLMEGEEARIGHKDAVNIRSVPTRNMSPAPTKAPVQRRRSGPVLIKTVETQNTSYN</sequence>
<dbReference type="PANTHER" id="PTHR45616:SF9">
    <property type="entry name" value="KERATIN, TYPE II CYTOSKELETAL 8-RELATED"/>
    <property type="match status" value="1"/>
</dbReference>
<keyword evidence="1" id="KW-0403">Intermediate filament</keyword>
<reference evidence="7" key="1">
    <citation type="submission" date="2025-08" db="UniProtKB">
        <authorList>
            <consortium name="Ensembl"/>
        </authorList>
    </citation>
    <scope>IDENTIFICATION</scope>
</reference>
<dbReference type="STRING" id="8078.ENSFHEP00000022847"/>
<dbReference type="GeneID" id="105926129"/>
<dbReference type="PANTHER" id="PTHR45616">
    <property type="entry name" value="GATA-TYPE DOMAIN-CONTAINING PROTEIN"/>
    <property type="match status" value="1"/>
</dbReference>
<accession>A0A3Q2Q9T1</accession>
<dbReference type="Gene3D" id="1.20.5.500">
    <property type="entry name" value="Single helix bin"/>
    <property type="match status" value="1"/>
</dbReference>
<feature type="compositionally biased region" description="Basic residues" evidence="5">
    <location>
        <begin position="1"/>
        <end position="12"/>
    </location>
</feature>
<evidence type="ECO:0000256" key="3">
    <source>
        <dbReference type="ARBA" id="ARBA00061646"/>
    </source>
</evidence>
<dbReference type="Proteomes" id="UP000265000">
    <property type="component" value="Unplaced"/>
</dbReference>
<dbReference type="GeneTree" id="ENSGT00940000161090"/>
<dbReference type="GO" id="GO:0045109">
    <property type="term" value="P:intermediate filament organization"/>
    <property type="evidence" value="ECO:0007669"/>
    <property type="project" value="TreeGrafter"/>
</dbReference>
<feature type="domain" description="IF rod" evidence="6">
    <location>
        <begin position="70"/>
        <end position="381"/>
    </location>
</feature>
<dbReference type="SMART" id="SM01391">
    <property type="entry name" value="Filament"/>
    <property type="match status" value="1"/>
</dbReference>
<evidence type="ECO:0000256" key="1">
    <source>
        <dbReference type="ARBA" id="ARBA00022754"/>
    </source>
</evidence>
<dbReference type="Gene3D" id="1.20.5.1160">
    <property type="entry name" value="Vasodilator-stimulated phosphoprotein"/>
    <property type="match status" value="1"/>
</dbReference>
<dbReference type="GO" id="GO:0030280">
    <property type="term" value="F:structural constituent of skin epidermis"/>
    <property type="evidence" value="ECO:0007669"/>
    <property type="project" value="TreeGrafter"/>
</dbReference>
<feature type="region of interest" description="Disordered" evidence="5">
    <location>
        <begin position="1"/>
        <end position="37"/>
    </location>
</feature>
<feature type="coiled-coil region" evidence="4">
    <location>
        <begin position="74"/>
        <end position="157"/>
    </location>
</feature>
<dbReference type="SUPFAM" id="SSF64593">
    <property type="entry name" value="Intermediate filament protein, coiled coil region"/>
    <property type="match status" value="2"/>
</dbReference>
<dbReference type="FunFam" id="1.20.5.1160:FF:000001">
    <property type="entry name" value="Keratin type II"/>
    <property type="match status" value="1"/>
</dbReference>
<evidence type="ECO:0000313" key="7">
    <source>
        <dbReference type="Ensembl" id="ENSFHEP00000022847.1"/>
    </source>
</evidence>
<evidence type="ECO:0000256" key="4">
    <source>
        <dbReference type="SAM" id="Coils"/>
    </source>
</evidence>
<dbReference type="AlphaFoldDB" id="A0A3Q2Q9T1"/>
<dbReference type="Ensembl" id="ENSFHET00000011905.1">
    <property type="protein sequence ID" value="ENSFHEP00000022847.1"/>
    <property type="gene ID" value="ENSFHEG00000003435.1"/>
</dbReference>
<reference evidence="7" key="2">
    <citation type="submission" date="2025-09" db="UniProtKB">
        <authorList>
            <consortium name="Ensembl"/>
        </authorList>
    </citation>
    <scope>IDENTIFICATION</scope>
</reference>
<dbReference type="GO" id="GO:0031424">
    <property type="term" value="P:keratinization"/>
    <property type="evidence" value="ECO:0007669"/>
    <property type="project" value="TreeGrafter"/>
</dbReference>
<feature type="compositionally biased region" description="Polar residues" evidence="5">
    <location>
        <begin position="13"/>
        <end position="27"/>
    </location>
</feature>
<organism evidence="7 8">
    <name type="scientific">Fundulus heteroclitus</name>
    <name type="common">Killifish</name>
    <name type="synonym">Mummichog</name>
    <dbReference type="NCBI Taxonomy" id="8078"/>
    <lineage>
        <taxon>Eukaryota</taxon>
        <taxon>Metazoa</taxon>
        <taxon>Chordata</taxon>
        <taxon>Craniata</taxon>
        <taxon>Vertebrata</taxon>
        <taxon>Euteleostomi</taxon>
        <taxon>Actinopterygii</taxon>
        <taxon>Neopterygii</taxon>
        <taxon>Teleostei</taxon>
        <taxon>Neoteleostei</taxon>
        <taxon>Acanthomorphata</taxon>
        <taxon>Ovalentaria</taxon>
        <taxon>Atherinomorphae</taxon>
        <taxon>Cyprinodontiformes</taxon>
        <taxon>Fundulidae</taxon>
        <taxon>Fundulus</taxon>
    </lineage>
</organism>
<dbReference type="Gene3D" id="1.20.5.170">
    <property type="match status" value="1"/>
</dbReference>
<dbReference type="InterPro" id="IPR003054">
    <property type="entry name" value="Keratin_II"/>
</dbReference>
<dbReference type="GO" id="GO:0005615">
    <property type="term" value="C:extracellular space"/>
    <property type="evidence" value="ECO:0007669"/>
    <property type="project" value="TreeGrafter"/>
</dbReference>
<dbReference type="FunFam" id="1.20.5.500:FF:000001">
    <property type="entry name" value="Type II keratin 23"/>
    <property type="match status" value="1"/>
</dbReference>
<dbReference type="GO" id="GO:0045095">
    <property type="term" value="C:keratin filament"/>
    <property type="evidence" value="ECO:0007669"/>
    <property type="project" value="InterPro"/>
</dbReference>
<dbReference type="Pfam" id="PF00038">
    <property type="entry name" value="Filament"/>
    <property type="match status" value="1"/>
</dbReference>
<name>A0A3Q2Q9T1_FUNHE</name>
<dbReference type="PRINTS" id="PR01276">
    <property type="entry name" value="TYPE2KERATIN"/>
</dbReference>
<comment type="similarity">
    <text evidence="3">Belongs to the intermediate filament family.</text>
</comment>
<evidence type="ECO:0000256" key="5">
    <source>
        <dbReference type="SAM" id="MobiDB-lite"/>
    </source>
</evidence>
<dbReference type="OrthoDB" id="2441647at2759"/>
<evidence type="ECO:0000259" key="6">
    <source>
        <dbReference type="PROSITE" id="PS51842"/>
    </source>
</evidence>
<dbReference type="PROSITE" id="PS51842">
    <property type="entry name" value="IF_ROD_2"/>
    <property type="match status" value="1"/>
</dbReference>
<evidence type="ECO:0000313" key="8">
    <source>
        <dbReference type="Proteomes" id="UP000265000"/>
    </source>
</evidence>
<evidence type="ECO:0000256" key="2">
    <source>
        <dbReference type="ARBA" id="ARBA00023054"/>
    </source>
</evidence>
<dbReference type="InterPro" id="IPR039008">
    <property type="entry name" value="IF_rod_dom"/>
</dbReference>